<protein>
    <recommendedName>
        <fullName evidence="4">DUF4148 domain-containing protein</fullName>
    </recommendedName>
</protein>
<dbReference type="Proteomes" id="UP001501243">
    <property type="component" value="Unassembled WGS sequence"/>
</dbReference>
<keyword evidence="3" id="KW-1185">Reference proteome</keyword>
<evidence type="ECO:0008006" key="4">
    <source>
        <dbReference type="Google" id="ProtNLM"/>
    </source>
</evidence>
<dbReference type="EMBL" id="BAABGQ010000006">
    <property type="protein sequence ID" value="GAA4501980.1"/>
    <property type="molecule type" value="Genomic_DNA"/>
</dbReference>
<evidence type="ECO:0000256" key="1">
    <source>
        <dbReference type="SAM" id="MobiDB-lite"/>
    </source>
</evidence>
<evidence type="ECO:0000313" key="3">
    <source>
        <dbReference type="Proteomes" id="UP001501243"/>
    </source>
</evidence>
<organism evidence="2 3">
    <name type="scientific">Hymenobacter ginsengisoli</name>
    <dbReference type="NCBI Taxonomy" id="1051626"/>
    <lineage>
        <taxon>Bacteria</taxon>
        <taxon>Pseudomonadati</taxon>
        <taxon>Bacteroidota</taxon>
        <taxon>Cytophagia</taxon>
        <taxon>Cytophagales</taxon>
        <taxon>Hymenobacteraceae</taxon>
        <taxon>Hymenobacter</taxon>
    </lineage>
</organism>
<gene>
    <name evidence="2" type="ORF">GCM10023172_24610</name>
</gene>
<sequence length="100" mass="11131">MICYLVAGLLLATAAPPQTVPTSPARQRAEARRALREAGRADVPYKDSHLEVSRRQLRRGTSERLAPVAGEPRFGPDGKPRVARARLRGLRRWPKTEPKP</sequence>
<accession>A0ABP8QH21</accession>
<reference evidence="3" key="1">
    <citation type="journal article" date="2019" name="Int. J. Syst. Evol. Microbiol.">
        <title>The Global Catalogue of Microorganisms (GCM) 10K type strain sequencing project: providing services to taxonomists for standard genome sequencing and annotation.</title>
        <authorList>
            <consortium name="The Broad Institute Genomics Platform"/>
            <consortium name="The Broad Institute Genome Sequencing Center for Infectious Disease"/>
            <person name="Wu L."/>
            <person name="Ma J."/>
        </authorList>
    </citation>
    <scope>NUCLEOTIDE SEQUENCE [LARGE SCALE GENOMIC DNA]</scope>
    <source>
        <strain evidence="3">JCM 17841</strain>
    </source>
</reference>
<proteinExistence type="predicted"/>
<evidence type="ECO:0000313" key="2">
    <source>
        <dbReference type="EMBL" id="GAA4501980.1"/>
    </source>
</evidence>
<comment type="caution">
    <text evidence="2">The sequence shown here is derived from an EMBL/GenBank/DDBJ whole genome shotgun (WGS) entry which is preliminary data.</text>
</comment>
<feature type="region of interest" description="Disordered" evidence="1">
    <location>
        <begin position="16"/>
        <end position="82"/>
    </location>
</feature>
<feature type="compositionally biased region" description="Basic and acidic residues" evidence="1">
    <location>
        <begin position="27"/>
        <end position="54"/>
    </location>
</feature>
<name>A0ABP8QH21_9BACT</name>